<dbReference type="PANTHER" id="PTHR46268">
    <property type="entry name" value="STRESS RESPONSE PROTEIN NHAX"/>
    <property type="match status" value="1"/>
</dbReference>
<dbReference type="InterPro" id="IPR006016">
    <property type="entry name" value="UspA"/>
</dbReference>
<dbReference type="RefSeq" id="WP_148858756.1">
    <property type="nucleotide sequence ID" value="NZ_PHNJ01000007.1"/>
</dbReference>
<organism evidence="3 4">
    <name type="scientific">Natronococcus pandeyae</name>
    <dbReference type="NCBI Taxonomy" id="2055836"/>
    <lineage>
        <taxon>Archaea</taxon>
        <taxon>Methanobacteriati</taxon>
        <taxon>Methanobacteriota</taxon>
        <taxon>Stenosarchaea group</taxon>
        <taxon>Halobacteria</taxon>
        <taxon>Halobacteriales</taxon>
        <taxon>Natrialbaceae</taxon>
        <taxon>Natronococcus</taxon>
    </lineage>
</organism>
<dbReference type="PANTHER" id="PTHR46268:SF24">
    <property type="entry name" value="UNIVERSAL STRESS PROTEIN"/>
    <property type="match status" value="1"/>
</dbReference>
<keyword evidence="4" id="KW-1185">Reference proteome</keyword>
<evidence type="ECO:0000259" key="2">
    <source>
        <dbReference type="Pfam" id="PF00582"/>
    </source>
</evidence>
<dbReference type="Pfam" id="PF00582">
    <property type="entry name" value="Usp"/>
    <property type="match status" value="1"/>
</dbReference>
<protein>
    <submittedName>
        <fullName evidence="3">Universal stress protein UspA</fullName>
    </submittedName>
</protein>
<dbReference type="OrthoDB" id="105697at2157"/>
<dbReference type="AlphaFoldDB" id="A0A8J8Q211"/>
<proteinExistence type="inferred from homology"/>
<dbReference type="Gene3D" id="3.40.50.620">
    <property type="entry name" value="HUPs"/>
    <property type="match status" value="1"/>
</dbReference>
<dbReference type="InterPro" id="IPR006015">
    <property type="entry name" value="Universal_stress_UspA"/>
</dbReference>
<dbReference type="EMBL" id="PHNJ01000007">
    <property type="protein sequence ID" value="TYL37981.1"/>
    <property type="molecule type" value="Genomic_DNA"/>
</dbReference>
<name>A0A8J8Q211_9EURY</name>
<comment type="similarity">
    <text evidence="1">Belongs to the universal stress protein A family.</text>
</comment>
<reference evidence="3" key="1">
    <citation type="submission" date="2017-11" db="EMBL/GenBank/DDBJ databases">
        <authorList>
            <person name="Kajale S.C."/>
            <person name="Sharma A."/>
        </authorList>
    </citation>
    <scope>NUCLEOTIDE SEQUENCE</scope>
    <source>
        <strain evidence="3">LS1_42</strain>
    </source>
</reference>
<gene>
    <name evidence="3" type="ORF">CV102_14795</name>
</gene>
<sequence>MNILVPIDDSDPARAAIEHAATTSPDATITALHVLDPTMAMYRGDRSYNYERAMQLEEERSETLFETAREICDEHGVSLETETVVGRPADRIVEFAAGNDVDRIVLGSHGRSGVSRILLGSVAERVVRRASVPVTVVR</sequence>
<dbReference type="PRINTS" id="PR01438">
    <property type="entry name" value="UNVRSLSTRESS"/>
</dbReference>
<evidence type="ECO:0000256" key="1">
    <source>
        <dbReference type="ARBA" id="ARBA00008791"/>
    </source>
</evidence>
<comment type="caution">
    <text evidence="3">The sequence shown here is derived from an EMBL/GenBank/DDBJ whole genome shotgun (WGS) entry which is preliminary data.</text>
</comment>
<feature type="domain" description="UspA" evidence="2">
    <location>
        <begin position="2"/>
        <end position="138"/>
    </location>
</feature>
<dbReference type="CDD" id="cd00293">
    <property type="entry name" value="USP-like"/>
    <property type="match status" value="1"/>
</dbReference>
<dbReference type="InterPro" id="IPR014729">
    <property type="entry name" value="Rossmann-like_a/b/a_fold"/>
</dbReference>
<dbReference type="SUPFAM" id="SSF52402">
    <property type="entry name" value="Adenine nucleotide alpha hydrolases-like"/>
    <property type="match status" value="1"/>
</dbReference>
<evidence type="ECO:0000313" key="3">
    <source>
        <dbReference type="EMBL" id="TYL37981.1"/>
    </source>
</evidence>
<dbReference type="Proteomes" id="UP000766904">
    <property type="component" value="Unassembled WGS sequence"/>
</dbReference>
<evidence type="ECO:0000313" key="4">
    <source>
        <dbReference type="Proteomes" id="UP000766904"/>
    </source>
</evidence>
<accession>A0A8J8Q211</accession>